<name>A0A9C6UBZ4_FRAOC</name>
<dbReference type="GO" id="GO:0004843">
    <property type="term" value="F:cysteine-type deubiquitinase activity"/>
    <property type="evidence" value="ECO:0007669"/>
    <property type="project" value="TreeGrafter"/>
</dbReference>
<evidence type="ECO:0000259" key="1">
    <source>
        <dbReference type="PROSITE" id="PS50802"/>
    </source>
</evidence>
<dbReference type="GO" id="GO:0016579">
    <property type="term" value="P:protein deubiquitination"/>
    <property type="evidence" value="ECO:0007669"/>
    <property type="project" value="TreeGrafter"/>
</dbReference>
<proteinExistence type="predicted"/>
<dbReference type="Proteomes" id="UP000504606">
    <property type="component" value="Unplaced"/>
</dbReference>
<dbReference type="Gene3D" id="3.90.70.80">
    <property type="match status" value="1"/>
</dbReference>
<dbReference type="SUPFAM" id="SSF54001">
    <property type="entry name" value="Cysteine proteinases"/>
    <property type="match status" value="1"/>
</dbReference>
<dbReference type="RefSeq" id="XP_052126038.1">
    <property type="nucleotide sequence ID" value="XM_052270078.1"/>
</dbReference>
<keyword evidence="2" id="KW-1185">Reference proteome</keyword>
<organism evidence="2 3">
    <name type="scientific">Frankliniella occidentalis</name>
    <name type="common">Western flower thrips</name>
    <name type="synonym">Euthrips occidentalis</name>
    <dbReference type="NCBI Taxonomy" id="133901"/>
    <lineage>
        <taxon>Eukaryota</taxon>
        <taxon>Metazoa</taxon>
        <taxon>Ecdysozoa</taxon>
        <taxon>Arthropoda</taxon>
        <taxon>Hexapoda</taxon>
        <taxon>Insecta</taxon>
        <taxon>Pterygota</taxon>
        <taxon>Neoptera</taxon>
        <taxon>Paraneoptera</taxon>
        <taxon>Thysanoptera</taxon>
        <taxon>Terebrantia</taxon>
        <taxon>Thripoidea</taxon>
        <taxon>Thripidae</taxon>
        <taxon>Frankliniella</taxon>
    </lineage>
</organism>
<dbReference type="GeneID" id="127749946"/>
<reference evidence="3" key="1">
    <citation type="submission" date="2025-08" db="UniProtKB">
        <authorList>
            <consortium name="RefSeq"/>
        </authorList>
    </citation>
    <scope>IDENTIFICATION</scope>
    <source>
        <tissue evidence="3">Whole organism</tissue>
    </source>
</reference>
<dbReference type="CDD" id="cd22755">
    <property type="entry name" value="OTU_CeDUB-like"/>
    <property type="match status" value="1"/>
</dbReference>
<dbReference type="OrthoDB" id="409956at2759"/>
<sequence length="167" mass="18645">MFFYPVPFAWRKERCQTIGLSKCLKVGPDAAPKSLGAAKKTESIRGDGNCFYRALSYVLTGEETSHSSVRKKLAAFMKTEPKVASFSDRETSAQYVRESGCGMLGKWATDVEIYAASIWLGVDIYVELNNVWQRFSYTGNLEGPPSEYGIYIKNANGDHFEVVTDVE</sequence>
<dbReference type="InterPro" id="IPR003323">
    <property type="entry name" value="OTU_dom"/>
</dbReference>
<feature type="domain" description="OTU" evidence="1">
    <location>
        <begin position="39"/>
        <end position="166"/>
    </location>
</feature>
<dbReference type="KEGG" id="foc:127749946"/>
<dbReference type="PROSITE" id="PS50802">
    <property type="entry name" value="OTU"/>
    <property type="match status" value="1"/>
</dbReference>
<gene>
    <name evidence="3" type="primary">LOC127749946</name>
</gene>
<dbReference type="InterPro" id="IPR050704">
    <property type="entry name" value="Peptidase_C85-like"/>
</dbReference>
<dbReference type="PANTHER" id="PTHR12419:SF7">
    <property type="entry name" value="OTU DOMAIN-CONTAINING PROTEIN 3"/>
    <property type="match status" value="1"/>
</dbReference>
<evidence type="ECO:0000313" key="2">
    <source>
        <dbReference type="Proteomes" id="UP000504606"/>
    </source>
</evidence>
<dbReference type="AlphaFoldDB" id="A0A9C6UBZ4"/>
<dbReference type="PANTHER" id="PTHR12419">
    <property type="entry name" value="OTU DOMAIN CONTAINING PROTEIN"/>
    <property type="match status" value="1"/>
</dbReference>
<dbReference type="Pfam" id="PF02338">
    <property type="entry name" value="OTU"/>
    <property type="match status" value="1"/>
</dbReference>
<evidence type="ECO:0000313" key="3">
    <source>
        <dbReference type="RefSeq" id="XP_052126038.1"/>
    </source>
</evidence>
<accession>A0A9C6UBZ4</accession>
<dbReference type="InterPro" id="IPR038765">
    <property type="entry name" value="Papain-like_cys_pep_sf"/>
</dbReference>
<protein>
    <submittedName>
        <fullName evidence="3">Uncharacterized protein LOC127749946</fullName>
    </submittedName>
</protein>